<keyword evidence="4" id="KW-1185">Reference proteome</keyword>
<dbReference type="AlphaFoldDB" id="A0AAE0N7H8"/>
<accession>A0AAE0N7H8</accession>
<organism evidence="3 4">
    <name type="scientific">Podospora didyma</name>
    <dbReference type="NCBI Taxonomy" id="330526"/>
    <lineage>
        <taxon>Eukaryota</taxon>
        <taxon>Fungi</taxon>
        <taxon>Dikarya</taxon>
        <taxon>Ascomycota</taxon>
        <taxon>Pezizomycotina</taxon>
        <taxon>Sordariomycetes</taxon>
        <taxon>Sordariomycetidae</taxon>
        <taxon>Sordariales</taxon>
        <taxon>Podosporaceae</taxon>
        <taxon>Podospora</taxon>
    </lineage>
</organism>
<evidence type="ECO:0000313" key="4">
    <source>
        <dbReference type="Proteomes" id="UP001285441"/>
    </source>
</evidence>
<evidence type="ECO:0000313" key="3">
    <source>
        <dbReference type="EMBL" id="KAK3372314.1"/>
    </source>
</evidence>
<feature type="transmembrane region" description="Helical" evidence="2">
    <location>
        <begin position="200"/>
        <end position="224"/>
    </location>
</feature>
<feature type="compositionally biased region" description="Low complexity" evidence="1">
    <location>
        <begin position="258"/>
        <end position="276"/>
    </location>
</feature>
<comment type="caution">
    <text evidence="3">The sequence shown here is derived from an EMBL/GenBank/DDBJ whole genome shotgun (WGS) entry which is preliminary data.</text>
</comment>
<feature type="compositionally biased region" description="Low complexity" evidence="1">
    <location>
        <begin position="152"/>
        <end position="169"/>
    </location>
</feature>
<feature type="compositionally biased region" description="Low complexity" evidence="1">
    <location>
        <begin position="21"/>
        <end position="31"/>
    </location>
</feature>
<sequence>MDDPPQRPGSAPSPLHRLHPQSQSQNQSQSQLYQPRVRFAEEEPAPIPAPAHAHGLAYNPTPRLIPRPHEKPPVPAAAAAPAPVETVPDVYWADDRDNDNDNDNDNGTIGNGTLDNQNMAQYTFYREGTPTPPEYDLREKPPLGYGRGRDVSSTIASSSAAAGGTHSSGDFVPFGHPEHINNWITSSDQESPPRISKKKFWILVGVAVLLVTIIAVGVGVGLGIGMRPRGQQANNPPPQAVSSPSSSAITPTSPPTTKPESTTAGATSTSAGDSSSLVPTSTTGGAFVTSPPTQSSDCPGANNTVYNVPGSTKTFLRICGLDYSGTGATDIANVTTNSFAECMNQCALLSNCTACGWGFIAGDTGDAHRCWMKNDLKANHEATKDWSFAILQ</sequence>
<keyword evidence="2" id="KW-0472">Membrane</keyword>
<proteinExistence type="predicted"/>
<evidence type="ECO:0008006" key="5">
    <source>
        <dbReference type="Google" id="ProtNLM"/>
    </source>
</evidence>
<gene>
    <name evidence="3" type="ORF">B0H63DRAFT_291845</name>
</gene>
<evidence type="ECO:0000256" key="2">
    <source>
        <dbReference type="SAM" id="Phobius"/>
    </source>
</evidence>
<dbReference type="EMBL" id="JAULSW010000008">
    <property type="protein sequence ID" value="KAK3372314.1"/>
    <property type="molecule type" value="Genomic_DNA"/>
</dbReference>
<feature type="compositionally biased region" description="Low complexity" evidence="1">
    <location>
        <begin position="240"/>
        <end position="251"/>
    </location>
</feature>
<reference evidence="3" key="2">
    <citation type="submission" date="2023-06" db="EMBL/GenBank/DDBJ databases">
        <authorList>
            <consortium name="Lawrence Berkeley National Laboratory"/>
            <person name="Haridas S."/>
            <person name="Hensen N."/>
            <person name="Bonometti L."/>
            <person name="Westerberg I."/>
            <person name="Brannstrom I.O."/>
            <person name="Guillou S."/>
            <person name="Cros-Aarteil S."/>
            <person name="Calhoun S."/>
            <person name="Kuo A."/>
            <person name="Mondo S."/>
            <person name="Pangilinan J."/>
            <person name="Riley R."/>
            <person name="LaButti K."/>
            <person name="Andreopoulos B."/>
            <person name="Lipzen A."/>
            <person name="Chen C."/>
            <person name="Yanf M."/>
            <person name="Daum C."/>
            <person name="Ng V."/>
            <person name="Clum A."/>
            <person name="Steindorff A."/>
            <person name="Ohm R."/>
            <person name="Martin F."/>
            <person name="Silar P."/>
            <person name="Natvig D."/>
            <person name="Lalanne C."/>
            <person name="Gautier V."/>
            <person name="Ament-velasquez S.L."/>
            <person name="Kruys A."/>
            <person name="Hutchinson M.I."/>
            <person name="Powell A.J."/>
            <person name="Barry K."/>
            <person name="Miller A.N."/>
            <person name="Grigoriev I.V."/>
            <person name="Debuchy R."/>
            <person name="Gladieux P."/>
            <person name="Thoren M.H."/>
            <person name="Johannesson H."/>
        </authorList>
    </citation>
    <scope>NUCLEOTIDE SEQUENCE</scope>
    <source>
        <strain evidence="3">CBS 232.78</strain>
    </source>
</reference>
<keyword evidence="2" id="KW-1133">Transmembrane helix</keyword>
<keyword evidence="2" id="KW-0812">Transmembrane</keyword>
<dbReference type="Proteomes" id="UP001285441">
    <property type="component" value="Unassembled WGS sequence"/>
</dbReference>
<feature type="region of interest" description="Disordered" evidence="1">
    <location>
        <begin position="1"/>
        <end position="174"/>
    </location>
</feature>
<feature type="compositionally biased region" description="Low complexity" evidence="1">
    <location>
        <begin position="105"/>
        <end position="116"/>
    </location>
</feature>
<feature type="compositionally biased region" description="Polar residues" evidence="1">
    <location>
        <begin position="277"/>
        <end position="301"/>
    </location>
</feature>
<reference evidence="3" key="1">
    <citation type="journal article" date="2023" name="Mol. Phylogenet. Evol.">
        <title>Genome-scale phylogeny and comparative genomics of the fungal order Sordariales.</title>
        <authorList>
            <person name="Hensen N."/>
            <person name="Bonometti L."/>
            <person name="Westerberg I."/>
            <person name="Brannstrom I.O."/>
            <person name="Guillou S."/>
            <person name="Cros-Aarteil S."/>
            <person name="Calhoun S."/>
            <person name="Haridas S."/>
            <person name="Kuo A."/>
            <person name="Mondo S."/>
            <person name="Pangilinan J."/>
            <person name="Riley R."/>
            <person name="LaButti K."/>
            <person name="Andreopoulos B."/>
            <person name="Lipzen A."/>
            <person name="Chen C."/>
            <person name="Yan M."/>
            <person name="Daum C."/>
            <person name="Ng V."/>
            <person name="Clum A."/>
            <person name="Steindorff A."/>
            <person name="Ohm R.A."/>
            <person name="Martin F."/>
            <person name="Silar P."/>
            <person name="Natvig D.O."/>
            <person name="Lalanne C."/>
            <person name="Gautier V."/>
            <person name="Ament-Velasquez S.L."/>
            <person name="Kruys A."/>
            <person name="Hutchinson M.I."/>
            <person name="Powell A.J."/>
            <person name="Barry K."/>
            <person name="Miller A.N."/>
            <person name="Grigoriev I.V."/>
            <person name="Debuchy R."/>
            <person name="Gladieux P."/>
            <person name="Hiltunen Thoren M."/>
            <person name="Johannesson H."/>
        </authorList>
    </citation>
    <scope>NUCLEOTIDE SEQUENCE</scope>
    <source>
        <strain evidence="3">CBS 232.78</strain>
    </source>
</reference>
<evidence type="ECO:0000256" key="1">
    <source>
        <dbReference type="SAM" id="MobiDB-lite"/>
    </source>
</evidence>
<feature type="region of interest" description="Disordered" evidence="1">
    <location>
        <begin position="229"/>
        <end position="301"/>
    </location>
</feature>
<protein>
    <recommendedName>
        <fullName evidence="5">Apple domain-containing protein</fullName>
    </recommendedName>
</protein>
<name>A0AAE0N7H8_9PEZI</name>